<dbReference type="SUPFAM" id="SSF49468">
    <property type="entry name" value="VHL"/>
    <property type="match status" value="1"/>
</dbReference>
<evidence type="ECO:0000256" key="1">
    <source>
        <dbReference type="ARBA" id="ARBA00010057"/>
    </source>
</evidence>
<dbReference type="Gene3D" id="2.60.40.780">
    <property type="entry name" value="von Hippel-Lindau disease tumour suppressor, beta domain"/>
    <property type="match status" value="1"/>
</dbReference>
<dbReference type="OMA" id="WFFRDYY"/>
<evidence type="ECO:0000313" key="3">
    <source>
        <dbReference type="Proteomes" id="UP000504633"/>
    </source>
</evidence>
<name>A0A6J1MJ24_DROHY</name>
<evidence type="ECO:0000259" key="2">
    <source>
        <dbReference type="Pfam" id="PF01847"/>
    </source>
</evidence>
<gene>
    <name evidence="4" type="primary">LOC111605236</name>
</gene>
<evidence type="ECO:0000313" key="4">
    <source>
        <dbReference type="RefSeq" id="XP_023179440.2"/>
    </source>
</evidence>
<dbReference type="InterPro" id="IPR024053">
    <property type="entry name" value="VHL_beta_dom"/>
</dbReference>
<dbReference type="OrthoDB" id="413400at2759"/>
<reference evidence="4" key="1">
    <citation type="submission" date="2025-08" db="UniProtKB">
        <authorList>
            <consortium name="RefSeq"/>
        </authorList>
    </citation>
    <scope>IDENTIFICATION</scope>
    <source>
        <strain evidence="4">15085-1641.00</strain>
        <tissue evidence="4">Whole body</tissue>
    </source>
</reference>
<keyword evidence="3" id="KW-1185">Reference proteome</keyword>
<dbReference type="RefSeq" id="XP_023179440.2">
    <property type="nucleotide sequence ID" value="XM_023323672.2"/>
</dbReference>
<feature type="domain" description="von Hippel-Lindau disease tumour suppressor beta" evidence="2">
    <location>
        <begin position="25"/>
        <end position="93"/>
    </location>
</feature>
<dbReference type="InterPro" id="IPR037140">
    <property type="entry name" value="VHL_beta_dom_sf"/>
</dbReference>
<dbReference type="Proteomes" id="UP000504633">
    <property type="component" value="Unplaced"/>
</dbReference>
<comment type="similarity">
    <text evidence="1">Belongs to the VHL family.</text>
</comment>
<protein>
    <submittedName>
        <fullName evidence="4">Protein Vhl</fullName>
    </submittedName>
</protein>
<accession>A0A6J1MJ24</accession>
<sequence length="185" mass="22408">MMAFHVARNNGEWGELFNIPPQEEIEVYVHFVNTTNRTLDLYWVRDPDTQNIQITLKPNQGVPVNTYNTHIWFFCDYYTGERMHVRSKRLFYPIRIRVPRNPQQPDELCDVRSQVLIHFPLRSLKENCLWLIVRWLKRTCNTPELLINNYLIPATLKQQLLLLLRTINSYYRQAHQRRLRMANRR</sequence>
<dbReference type="AlphaFoldDB" id="A0A6J1MJ24"/>
<dbReference type="CDD" id="cd05468">
    <property type="entry name" value="pVHL"/>
    <property type="match status" value="1"/>
</dbReference>
<dbReference type="InterPro" id="IPR036208">
    <property type="entry name" value="VHL_sf"/>
</dbReference>
<dbReference type="InterPro" id="IPR022772">
    <property type="entry name" value="VHL_tumour_suppress_b/a_dom"/>
</dbReference>
<organism evidence="3 4">
    <name type="scientific">Drosophila hydei</name>
    <name type="common">Fruit fly</name>
    <dbReference type="NCBI Taxonomy" id="7224"/>
    <lineage>
        <taxon>Eukaryota</taxon>
        <taxon>Metazoa</taxon>
        <taxon>Ecdysozoa</taxon>
        <taxon>Arthropoda</taxon>
        <taxon>Hexapoda</taxon>
        <taxon>Insecta</taxon>
        <taxon>Pterygota</taxon>
        <taxon>Neoptera</taxon>
        <taxon>Endopterygota</taxon>
        <taxon>Diptera</taxon>
        <taxon>Brachycera</taxon>
        <taxon>Muscomorpha</taxon>
        <taxon>Ephydroidea</taxon>
        <taxon>Drosophilidae</taxon>
        <taxon>Drosophila</taxon>
    </lineage>
</organism>
<proteinExistence type="inferred from homology"/>
<dbReference type="CTD" id="7428"/>
<dbReference type="KEGG" id="dhe:111605236"/>
<dbReference type="Pfam" id="PF01847">
    <property type="entry name" value="VHL"/>
    <property type="match status" value="1"/>
</dbReference>
<dbReference type="GeneID" id="111605236"/>